<sequence length="394" mass="44127">MESLSICLSSSPPFPNHPKTHKPTSKSTSTFLLPISLSNSSSDCFSASHSYNSHQTHFPCTKKPPHIPQTHTPNHPSNRTSTTHFSNLLKNHLEILKNTSLFRSLLKPHISFLCMGLSFPLSCFATEASLPGTEEVPNKINLEAILVSIDDFFNRNPFFVAGVTFIWLVVIPLTQEYLQKFKFIPAIDAFRKLRDDPNSQLLDIRDKKSLGYLGSPNLKILNKGVVQVEFREGDEEGFVQKVLKKFPEPTNTTICILDNFDGNSMEVAELLFKNGFKEAYAIRGGVRGKNGWQAIQETLLPPSVHIYPRKKVKKSQQLEINGGVNWQKEDNNQASSFTSLPTGRSEQIDNGHVNKSIEPTPQTKHGPRLLSPYPNYPELKPPSSPTPAKPQNRC</sequence>
<dbReference type="InterPro" id="IPR036873">
    <property type="entry name" value="Rhodanese-like_dom_sf"/>
</dbReference>
<proteinExistence type="predicted"/>
<dbReference type="PANTHER" id="PTHR47377">
    <property type="entry name" value="RHODANESE-LIKE DOMAIN-CONTAINING PROTEIN 4, CHLOROPLASTIC"/>
    <property type="match status" value="1"/>
</dbReference>
<dbReference type="SUPFAM" id="SSF52821">
    <property type="entry name" value="Rhodanese/Cell cycle control phosphatase"/>
    <property type="match status" value="1"/>
</dbReference>
<protein>
    <recommendedName>
        <fullName evidence="2">Rhodanese domain-containing protein</fullName>
    </recommendedName>
</protein>
<evidence type="ECO:0000256" key="1">
    <source>
        <dbReference type="SAM" id="MobiDB-lite"/>
    </source>
</evidence>
<dbReference type="InterPro" id="IPR001763">
    <property type="entry name" value="Rhodanese-like_dom"/>
</dbReference>
<gene>
    <name evidence="3" type="ORF">Din_027431</name>
</gene>
<feature type="compositionally biased region" description="Polar residues" evidence="1">
    <location>
        <begin position="1"/>
        <end position="11"/>
    </location>
</feature>
<evidence type="ECO:0000313" key="3">
    <source>
        <dbReference type="EMBL" id="MPA57990.1"/>
    </source>
</evidence>
<dbReference type="AlphaFoldDB" id="A0A5B7AMR8"/>
<feature type="region of interest" description="Disordered" evidence="1">
    <location>
        <begin position="1"/>
        <end position="27"/>
    </location>
</feature>
<organism evidence="3">
    <name type="scientific">Davidia involucrata</name>
    <name type="common">Dove tree</name>
    <dbReference type="NCBI Taxonomy" id="16924"/>
    <lineage>
        <taxon>Eukaryota</taxon>
        <taxon>Viridiplantae</taxon>
        <taxon>Streptophyta</taxon>
        <taxon>Embryophyta</taxon>
        <taxon>Tracheophyta</taxon>
        <taxon>Spermatophyta</taxon>
        <taxon>Magnoliopsida</taxon>
        <taxon>eudicotyledons</taxon>
        <taxon>Gunneridae</taxon>
        <taxon>Pentapetalae</taxon>
        <taxon>asterids</taxon>
        <taxon>Cornales</taxon>
        <taxon>Nyssaceae</taxon>
        <taxon>Davidia</taxon>
    </lineage>
</organism>
<dbReference type="Gene3D" id="3.40.250.10">
    <property type="entry name" value="Rhodanese-like domain"/>
    <property type="match status" value="1"/>
</dbReference>
<feature type="region of interest" description="Disordered" evidence="1">
    <location>
        <begin position="323"/>
        <end position="394"/>
    </location>
</feature>
<reference evidence="3" key="1">
    <citation type="submission" date="2019-08" db="EMBL/GenBank/DDBJ databases">
        <title>Reference gene set and small RNA set construction with multiple tissues from Davidia involucrata Baill.</title>
        <authorList>
            <person name="Yang H."/>
            <person name="Zhou C."/>
            <person name="Li G."/>
            <person name="Wang J."/>
            <person name="Gao P."/>
            <person name="Wang M."/>
            <person name="Wang R."/>
            <person name="Zhao Y."/>
        </authorList>
    </citation>
    <scope>NUCLEOTIDE SEQUENCE</scope>
    <source>
        <tissue evidence="3">Mixed with DoveR01_LX</tissue>
    </source>
</reference>
<evidence type="ECO:0000259" key="2">
    <source>
        <dbReference type="PROSITE" id="PS50206"/>
    </source>
</evidence>
<feature type="compositionally biased region" description="Pro residues" evidence="1">
    <location>
        <begin position="379"/>
        <end position="388"/>
    </location>
</feature>
<name>A0A5B7AMR8_DAVIN</name>
<dbReference type="PROSITE" id="PS50206">
    <property type="entry name" value="RHODANESE_3"/>
    <property type="match status" value="1"/>
</dbReference>
<accession>A0A5B7AMR8</accession>
<dbReference type="EMBL" id="GHES01027431">
    <property type="protein sequence ID" value="MPA57990.1"/>
    <property type="molecule type" value="Transcribed_RNA"/>
</dbReference>
<feature type="domain" description="Rhodanese" evidence="2">
    <location>
        <begin position="195"/>
        <end position="301"/>
    </location>
</feature>
<feature type="compositionally biased region" description="Polar residues" evidence="1">
    <location>
        <begin position="332"/>
        <end position="345"/>
    </location>
</feature>
<dbReference type="InterPro" id="IPR044240">
    <property type="entry name" value="STR4-like"/>
</dbReference>
<dbReference type="PANTHER" id="PTHR47377:SF3">
    <property type="entry name" value="RHODANESE-LIKE DOMAIN-CONTAINING PROTEIN 4A, CHLOROPLASTIC"/>
    <property type="match status" value="1"/>
</dbReference>